<comment type="caution">
    <text evidence="10">The sequence shown here is derived from an EMBL/GenBank/DDBJ whole genome shotgun (WGS) entry which is preliminary data.</text>
</comment>
<gene>
    <name evidence="10" type="ORF">ACFQ3J_13160</name>
</gene>
<keyword evidence="6 8" id="KW-0472">Membrane</keyword>
<organism evidence="10 11">
    <name type="scientific">Paenibacillus provencensis</name>
    <dbReference type="NCBI Taxonomy" id="441151"/>
    <lineage>
        <taxon>Bacteria</taxon>
        <taxon>Bacillati</taxon>
        <taxon>Bacillota</taxon>
        <taxon>Bacilli</taxon>
        <taxon>Bacillales</taxon>
        <taxon>Paenibacillaceae</taxon>
        <taxon>Paenibacillus</taxon>
    </lineage>
</organism>
<evidence type="ECO:0000256" key="2">
    <source>
        <dbReference type="ARBA" id="ARBA00022475"/>
    </source>
</evidence>
<sequence length="140" mass="15102">MVEQAVTSFIASLAFGIIFNAPRKMLFPCGIVGMLGWIIYDIMEPGYEAVSATLMATLVIGVLSQVFARLYKHPVIIFSVAGIIPLVPGGMAYNAMRYFVQNEYTAAVELAAKALMIAGSIAVGLILSEVLNQAFRRKPA</sequence>
<keyword evidence="3" id="KW-0997">Cell inner membrane</keyword>
<dbReference type="Proteomes" id="UP001597169">
    <property type="component" value="Unassembled WGS sequence"/>
</dbReference>
<dbReference type="Pfam" id="PF12821">
    <property type="entry name" value="ThrE_2"/>
    <property type="match status" value="1"/>
</dbReference>
<dbReference type="RefSeq" id="WP_251582738.1">
    <property type="nucleotide sequence ID" value="NZ_JBHTKX010000001.1"/>
</dbReference>
<proteinExistence type="inferred from homology"/>
<keyword evidence="11" id="KW-1185">Reference proteome</keyword>
<evidence type="ECO:0000256" key="3">
    <source>
        <dbReference type="ARBA" id="ARBA00022519"/>
    </source>
</evidence>
<evidence type="ECO:0000256" key="8">
    <source>
        <dbReference type="SAM" id="Phobius"/>
    </source>
</evidence>
<dbReference type="InterPro" id="IPR050539">
    <property type="entry name" value="ThrE_Dicarb/AminoAcid_Exp"/>
</dbReference>
<keyword evidence="4 8" id="KW-0812">Transmembrane</keyword>
<feature type="domain" description="Threonine/Serine exporter ThrE" evidence="9">
    <location>
        <begin position="4"/>
        <end position="130"/>
    </location>
</feature>
<evidence type="ECO:0000256" key="4">
    <source>
        <dbReference type="ARBA" id="ARBA00022692"/>
    </source>
</evidence>
<feature type="transmembrane region" description="Helical" evidence="8">
    <location>
        <begin position="115"/>
        <end position="135"/>
    </location>
</feature>
<evidence type="ECO:0000313" key="11">
    <source>
        <dbReference type="Proteomes" id="UP001597169"/>
    </source>
</evidence>
<evidence type="ECO:0000313" key="10">
    <source>
        <dbReference type="EMBL" id="MFD1129123.1"/>
    </source>
</evidence>
<reference evidence="11" key="1">
    <citation type="journal article" date="2019" name="Int. J. Syst. Evol. Microbiol.">
        <title>The Global Catalogue of Microorganisms (GCM) 10K type strain sequencing project: providing services to taxonomists for standard genome sequencing and annotation.</title>
        <authorList>
            <consortium name="The Broad Institute Genomics Platform"/>
            <consortium name="The Broad Institute Genome Sequencing Center for Infectious Disease"/>
            <person name="Wu L."/>
            <person name="Ma J."/>
        </authorList>
    </citation>
    <scope>NUCLEOTIDE SEQUENCE [LARGE SCALE GENOMIC DNA]</scope>
    <source>
        <strain evidence="11">CCUG 53519</strain>
    </source>
</reference>
<dbReference type="InterPro" id="IPR024528">
    <property type="entry name" value="ThrE_2"/>
</dbReference>
<dbReference type="EMBL" id="JBHTKX010000001">
    <property type="protein sequence ID" value="MFD1129123.1"/>
    <property type="molecule type" value="Genomic_DNA"/>
</dbReference>
<evidence type="ECO:0000256" key="7">
    <source>
        <dbReference type="ARBA" id="ARBA00034125"/>
    </source>
</evidence>
<keyword evidence="5 8" id="KW-1133">Transmembrane helix</keyword>
<feature type="transmembrane region" description="Helical" evidence="8">
    <location>
        <begin position="49"/>
        <end position="68"/>
    </location>
</feature>
<accession>A0ABW3PRZ4</accession>
<evidence type="ECO:0000256" key="6">
    <source>
        <dbReference type="ARBA" id="ARBA00023136"/>
    </source>
</evidence>
<evidence type="ECO:0000256" key="5">
    <source>
        <dbReference type="ARBA" id="ARBA00022989"/>
    </source>
</evidence>
<feature type="transmembrane region" description="Helical" evidence="8">
    <location>
        <begin position="75"/>
        <end position="95"/>
    </location>
</feature>
<dbReference type="PANTHER" id="PTHR34390">
    <property type="entry name" value="UPF0442 PROTEIN YJJB-RELATED"/>
    <property type="match status" value="1"/>
</dbReference>
<keyword evidence="2" id="KW-1003">Cell membrane</keyword>
<evidence type="ECO:0000256" key="1">
    <source>
        <dbReference type="ARBA" id="ARBA00004651"/>
    </source>
</evidence>
<comment type="similarity">
    <text evidence="7">Belongs to the ThrE exporter (TC 2.A.79) family.</text>
</comment>
<evidence type="ECO:0000259" key="9">
    <source>
        <dbReference type="Pfam" id="PF12821"/>
    </source>
</evidence>
<comment type="subcellular location">
    <subcellularLocation>
        <location evidence="1">Cell membrane</location>
        <topology evidence="1">Multi-pass membrane protein</topology>
    </subcellularLocation>
</comment>
<dbReference type="PANTHER" id="PTHR34390:SF1">
    <property type="entry name" value="SUCCINATE TRANSPORTER SUBUNIT YJJB-RELATED"/>
    <property type="match status" value="1"/>
</dbReference>
<name>A0ABW3PRZ4_9BACL</name>
<protein>
    <submittedName>
        <fullName evidence="10">Threonine/serine exporter family protein</fullName>
    </submittedName>
</protein>